<sequence>MRTFTLLTMLASITIAYAYPRGLKNRQDLPSPMLSKCSVACIILTSPNLGSSTSCVANAAQGGSGQCVCDEVHRGATRIDECVSKQCTAADQEEFNAYLQQTCSYIMGYNDNLPRELQSLDDPGTQDDTSDDPLTGVVQVAAVV</sequence>
<organism evidence="3 4">
    <name type="scientific">Trametes cubensis</name>
    <dbReference type="NCBI Taxonomy" id="1111947"/>
    <lineage>
        <taxon>Eukaryota</taxon>
        <taxon>Fungi</taxon>
        <taxon>Dikarya</taxon>
        <taxon>Basidiomycota</taxon>
        <taxon>Agaricomycotina</taxon>
        <taxon>Agaricomycetes</taxon>
        <taxon>Polyporales</taxon>
        <taxon>Polyporaceae</taxon>
        <taxon>Trametes</taxon>
    </lineage>
</organism>
<evidence type="ECO:0000256" key="2">
    <source>
        <dbReference type="SAM" id="SignalP"/>
    </source>
</evidence>
<protein>
    <recommendedName>
        <fullName evidence="5">Extracellular membrane protein CFEM domain-containing protein</fullName>
    </recommendedName>
</protein>
<dbReference type="EMBL" id="JAPEVG010000072">
    <property type="protein sequence ID" value="KAJ8487829.1"/>
    <property type="molecule type" value="Genomic_DNA"/>
</dbReference>
<feature type="chain" id="PRO_5042244190" description="Extracellular membrane protein CFEM domain-containing protein" evidence="2">
    <location>
        <begin position="19"/>
        <end position="144"/>
    </location>
</feature>
<proteinExistence type="predicted"/>
<reference evidence="3" key="1">
    <citation type="submission" date="2022-11" db="EMBL/GenBank/DDBJ databases">
        <title>Genome Sequence of Cubamyces cubensis.</title>
        <authorList>
            <person name="Buettner E."/>
        </authorList>
    </citation>
    <scope>NUCLEOTIDE SEQUENCE</scope>
    <source>
        <strain evidence="3">MPL-01</strain>
    </source>
</reference>
<accession>A0AAD7TZ70</accession>
<dbReference type="Proteomes" id="UP001215151">
    <property type="component" value="Unassembled WGS sequence"/>
</dbReference>
<keyword evidence="2" id="KW-0732">Signal</keyword>
<feature type="signal peptide" evidence="2">
    <location>
        <begin position="1"/>
        <end position="18"/>
    </location>
</feature>
<evidence type="ECO:0000256" key="1">
    <source>
        <dbReference type="SAM" id="MobiDB-lite"/>
    </source>
</evidence>
<name>A0AAD7TZ70_9APHY</name>
<evidence type="ECO:0000313" key="4">
    <source>
        <dbReference type="Proteomes" id="UP001215151"/>
    </source>
</evidence>
<evidence type="ECO:0000313" key="3">
    <source>
        <dbReference type="EMBL" id="KAJ8487829.1"/>
    </source>
</evidence>
<feature type="region of interest" description="Disordered" evidence="1">
    <location>
        <begin position="116"/>
        <end position="135"/>
    </location>
</feature>
<comment type="caution">
    <text evidence="3">The sequence shown here is derived from an EMBL/GenBank/DDBJ whole genome shotgun (WGS) entry which is preliminary data.</text>
</comment>
<dbReference type="AlphaFoldDB" id="A0AAD7TZ70"/>
<keyword evidence="4" id="KW-1185">Reference proteome</keyword>
<evidence type="ECO:0008006" key="5">
    <source>
        <dbReference type="Google" id="ProtNLM"/>
    </source>
</evidence>
<gene>
    <name evidence="3" type="ORF">ONZ51_g3923</name>
</gene>